<evidence type="ECO:0000313" key="16">
    <source>
        <dbReference type="Proteomes" id="UP000196573"/>
    </source>
</evidence>
<keyword evidence="10 13" id="KW-0472">Membrane</keyword>
<evidence type="ECO:0000256" key="12">
    <source>
        <dbReference type="ARBA" id="ARBA00025078"/>
    </source>
</evidence>
<dbReference type="Pfam" id="PF01312">
    <property type="entry name" value="Bac_export_2"/>
    <property type="match status" value="1"/>
</dbReference>
<evidence type="ECO:0000256" key="14">
    <source>
        <dbReference type="SAM" id="MobiDB-lite"/>
    </source>
</evidence>
<dbReference type="GO" id="GO:0005886">
    <property type="term" value="C:plasma membrane"/>
    <property type="evidence" value="ECO:0007669"/>
    <property type="project" value="UniProtKB-SubCell"/>
</dbReference>
<dbReference type="Gene3D" id="3.40.1690.10">
    <property type="entry name" value="secretion proteins EscU"/>
    <property type="match status" value="1"/>
</dbReference>
<dbReference type="GO" id="GO:0009306">
    <property type="term" value="P:protein secretion"/>
    <property type="evidence" value="ECO:0007669"/>
    <property type="project" value="InterPro"/>
</dbReference>
<organism evidence="15 16">
    <name type="scientific">Parendozoicomonas haliclonae</name>
    <dbReference type="NCBI Taxonomy" id="1960125"/>
    <lineage>
        <taxon>Bacteria</taxon>
        <taxon>Pseudomonadati</taxon>
        <taxon>Pseudomonadota</taxon>
        <taxon>Gammaproteobacteria</taxon>
        <taxon>Oceanospirillales</taxon>
        <taxon>Endozoicomonadaceae</taxon>
        <taxon>Parendozoicomonas</taxon>
    </lineage>
</organism>
<feature type="compositionally biased region" description="Basic and acidic residues" evidence="14">
    <location>
        <begin position="1"/>
        <end position="22"/>
    </location>
</feature>
<dbReference type="EMBL" id="FWPT01000008">
    <property type="protein sequence ID" value="SMA49616.1"/>
    <property type="molecule type" value="Genomic_DNA"/>
</dbReference>
<dbReference type="GO" id="GO:0044780">
    <property type="term" value="P:bacterial-type flagellum assembly"/>
    <property type="evidence" value="ECO:0007669"/>
    <property type="project" value="InterPro"/>
</dbReference>
<comment type="subcellular location">
    <subcellularLocation>
        <location evidence="1">Cell membrane</location>
        <topology evidence="1">Multi-pass membrane protein</topology>
    </subcellularLocation>
</comment>
<keyword evidence="15" id="KW-0966">Cell projection</keyword>
<keyword evidence="4 13" id="KW-0813">Transport</keyword>
<protein>
    <recommendedName>
        <fullName evidence="3 13">Flagellar biosynthetic protein FlhB</fullName>
    </recommendedName>
</protein>
<proteinExistence type="inferred from homology"/>
<evidence type="ECO:0000256" key="1">
    <source>
        <dbReference type="ARBA" id="ARBA00004651"/>
    </source>
</evidence>
<dbReference type="AlphaFoldDB" id="A0A1X7AQC4"/>
<feature type="transmembrane region" description="Helical" evidence="13">
    <location>
        <begin position="35"/>
        <end position="60"/>
    </location>
</feature>
<keyword evidence="9 13" id="KW-1133">Transmembrane helix</keyword>
<dbReference type="NCBIfam" id="TIGR00328">
    <property type="entry name" value="flhB"/>
    <property type="match status" value="1"/>
</dbReference>
<dbReference type="InterPro" id="IPR029025">
    <property type="entry name" value="T3SS_substrate_exporter_C"/>
</dbReference>
<keyword evidence="7 13" id="KW-1005">Bacterial flagellum biogenesis</keyword>
<evidence type="ECO:0000256" key="8">
    <source>
        <dbReference type="ARBA" id="ARBA00022927"/>
    </source>
</evidence>
<evidence type="ECO:0000256" key="6">
    <source>
        <dbReference type="ARBA" id="ARBA00022692"/>
    </source>
</evidence>
<evidence type="ECO:0000256" key="13">
    <source>
        <dbReference type="RuleBase" id="RU364091"/>
    </source>
</evidence>
<reference evidence="15 16" key="1">
    <citation type="submission" date="2017-03" db="EMBL/GenBank/DDBJ databases">
        <authorList>
            <person name="Afonso C.L."/>
            <person name="Miller P.J."/>
            <person name="Scott M.A."/>
            <person name="Spackman E."/>
            <person name="Goraichik I."/>
            <person name="Dimitrov K.M."/>
            <person name="Suarez D.L."/>
            <person name="Swayne D.E."/>
        </authorList>
    </citation>
    <scope>NUCLEOTIDE SEQUENCE [LARGE SCALE GENOMIC DNA]</scope>
    <source>
        <strain evidence="15">SB41UT1</strain>
    </source>
</reference>
<dbReference type="InterPro" id="IPR006135">
    <property type="entry name" value="T3SS_substrate_exporter"/>
</dbReference>
<evidence type="ECO:0000256" key="7">
    <source>
        <dbReference type="ARBA" id="ARBA00022795"/>
    </source>
</evidence>
<evidence type="ECO:0000256" key="5">
    <source>
        <dbReference type="ARBA" id="ARBA00022475"/>
    </source>
</evidence>
<feature type="transmembrane region" description="Helical" evidence="13">
    <location>
        <begin position="188"/>
        <end position="213"/>
    </location>
</feature>
<feature type="compositionally biased region" description="Basic and acidic residues" evidence="14">
    <location>
        <begin position="375"/>
        <end position="390"/>
    </location>
</feature>
<keyword evidence="15" id="KW-0969">Cilium</keyword>
<gene>
    <name evidence="15" type="primary">flhB_2</name>
    <name evidence="13" type="synonym">flhB</name>
    <name evidence="15" type="ORF">EHSB41UT_03399</name>
</gene>
<keyword evidence="6 13" id="KW-0812">Transmembrane</keyword>
<dbReference type="SUPFAM" id="SSF160544">
    <property type="entry name" value="EscU C-terminal domain-like"/>
    <property type="match status" value="1"/>
</dbReference>
<accession>A0A1X7AQC4</accession>
<dbReference type="InterPro" id="IPR006136">
    <property type="entry name" value="FlhB"/>
</dbReference>
<evidence type="ECO:0000313" key="15">
    <source>
        <dbReference type="EMBL" id="SMA49616.1"/>
    </source>
</evidence>
<evidence type="ECO:0000256" key="2">
    <source>
        <dbReference type="ARBA" id="ARBA00010690"/>
    </source>
</evidence>
<evidence type="ECO:0000256" key="3">
    <source>
        <dbReference type="ARBA" id="ARBA00021622"/>
    </source>
</evidence>
<name>A0A1X7AQC4_9GAMM</name>
<sequence>MADTSQDRTEEPTARKLQKSREQGQIPRSREIGSAVLIVFAGLLLQMYGLNIVDALMGIIRHNLSVDRLALFDTTYMLRHLSDSGIRAVLVVSPIPLALMLLAIGSSGLTGGFLFQTSLLEPKFNRLNPVSWFGRVFSLQGLVELGKSILKVVLVMGCLLVVLWQRYPLSLSLGRMPVNSAMATGVSILGWSLMAFGAVLFVIAAIDAPYQIWQNKQKLKMTKQEIKDEHKDIDGKPEVKGRIRQLQREMSMRRMMQRVPEADVIITNPTHYSVALKYDTDRASAPFVIAKGVDQVALKIREIARDSSKPVIEAPLLARAVYHSTKVDQEIPMDLYMAVAQVLAYVQQLSLYRKGQGGDTPPTMGKFDIPEVYDEDGHRKPGKGAEDETP</sequence>
<keyword evidence="8 13" id="KW-0653">Protein transport</keyword>
<feature type="transmembrane region" description="Helical" evidence="13">
    <location>
        <begin position="149"/>
        <end position="168"/>
    </location>
</feature>
<keyword evidence="5 13" id="KW-1003">Cell membrane</keyword>
<dbReference type="PANTHER" id="PTHR30531">
    <property type="entry name" value="FLAGELLAR BIOSYNTHETIC PROTEIN FLHB"/>
    <property type="match status" value="1"/>
</dbReference>
<comment type="similarity">
    <text evidence="2 13">Belongs to the type III secretion exporter family.</text>
</comment>
<dbReference type="PANTHER" id="PTHR30531:SF12">
    <property type="entry name" value="FLAGELLAR BIOSYNTHETIC PROTEIN FLHB"/>
    <property type="match status" value="1"/>
</dbReference>
<feature type="transmembrane region" description="Helical" evidence="13">
    <location>
        <begin position="86"/>
        <end position="115"/>
    </location>
</feature>
<keyword evidence="16" id="KW-1185">Reference proteome</keyword>
<dbReference type="Proteomes" id="UP000196573">
    <property type="component" value="Unassembled WGS sequence"/>
</dbReference>
<dbReference type="OrthoDB" id="9807950at2"/>
<dbReference type="PRINTS" id="PR00950">
    <property type="entry name" value="TYPE3IMSPROT"/>
</dbReference>
<dbReference type="RefSeq" id="WP_087112055.1">
    <property type="nucleotide sequence ID" value="NZ_CBCSCN010000010.1"/>
</dbReference>
<evidence type="ECO:0000256" key="11">
    <source>
        <dbReference type="ARBA" id="ARBA00023225"/>
    </source>
</evidence>
<evidence type="ECO:0000256" key="10">
    <source>
        <dbReference type="ARBA" id="ARBA00023136"/>
    </source>
</evidence>
<keyword evidence="15" id="KW-0282">Flagellum</keyword>
<feature type="region of interest" description="Disordered" evidence="14">
    <location>
        <begin position="1"/>
        <end position="26"/>
    </location>
</feature>
<dbReference type="FunFam" id="3.40.1690.10:FF:000001">
    <property type="entry name" value="Flagellar biosynthetic protein FlhB"/>
    <property type="match status" value="1"/>
</dbReference>
<evidence type="ECO:0000256" key="9">
    <source>
        <dbReference type="ARBA" id="ARBA00022989"/>
    </source>
</evidence>
<dbReference type="Gene3D" id="6.10.250.2080">
    <property type="match status" value="1"/>
</dbReference>
<evidence type="ECO:0000256" key="4">
    <source>
        <dbReference type="ARBA" id="ARBA00022448"/>
    </source>
</evidence>
<feature type="region of interest" description="Disordered" evidence="14">
    <location>
        <begin position="355"/>
        <end position="390"/>
    </location>
</feature>
<comment type="function">
    <text evidence="12 13">Required for formation of the rod structure in the basal body of the flagellar apparatus. Together with FliI and FliH, may constitute the export apparatus of flagellin.</text>
</comment>
<keyword evidence="11 13" id="KW-1006">Bacterial flagellum protein export</keyword>